<evidence type="ECO:0000313" key="3">
    <source>
        <dbReference type="Proteomes" id="UP000320876"/>
    </source>
</evidence>
<dbReference type="InterPro" id="IPR018958">
    <property type="entry name" value="Knr4/Smi1-like_dom"/>
</dbReference>
<dbReference type="AlphaFoldDB" id="A0A542DHP8"/>
<dbReference type="Gene3D" id="3.40.1580.10">
    <property type="entry name" value="SMI1/KNR4-like"/>
    <property type="match status" value="1"/>
</dbReference>
<feature type="domain" description="Knr4/Smi1-like" evidence="1">
    <location>
        <begin position="26"/>
        <end position="163"/>
    </location>
</feature>
<dbReference type="SMART" id="SM00860">
    <property type="entry name" value="SMI1_KNR4"/>
    <property type="match status" value="1"/>
</dbReference>
<dbReference type="Proteomes" id="UP000320876">
    <property type="component" value="Unassembled WGS sequence"/>
</dbReference>
<reference evidence="2 3" key="1">
    <citation type="submission" date="2019-06" db="EMBL/GenBank/DDBJ databases">
        <title>Sequencing the genomes of 1000 actinobacteria strains.</title>
        <authorList>
            <person name="Klenk H.-P."/>
        </authorList>
    </citation>
    <scope>NUCLEOTIDE SEQUENCE [LARGE SCALE GENOMIC DNA]</scope>
    <source>
        <strain evidence="2 3">DSM 45679</strain>
    </source>
</reference>
<dbReference type="InterPro" id="IPR037883">
    <property type="entry name" value="Knr4/Smi1-like_sf"/>
</dbReference>
<protein>
    <submittedName>
        <fullName evidence="2">SUKH superfamily protein</fullName>
    </submittedName>
</protein>
<dbReference type="EMBL" id="VFML01000001">
    <property type="protein sequence ID" value="TQJ02618.1"/>
    <property type="molecule type" value="Genomic_DNA"/>
</dbReference>
<evidence type="ECO:0000259" key="1">
    <source>
        <dbReference type="SMART" id="SM00860"/>
    </source>
</evidence>
<evidence type="ECO:0000313" key="2">
    <source>
        <dbReference type="EMBL" id="TQJ02618.1"/>
    </source>
</evidence>
<dbReference type="Pfam" id="PF09346">
    <property type="entry name" value="SMI1_KNR4"/>
    <property type="match status" value="1"/>
</dbReference>
<organism evidence="2 3">
    <name type="scientific">Amycolatopsis cihanbeyliensis</name>
    <dbReference type="NCBI Taxonomy" id="1128664"/>
    <lineage>
        <taxon>Bacteria</taxon>
        <taxon>Bacillati</taxon>
        <taxon>Actinomycetota</taxon>
        <taxon>Actinomycetes</taxon>
        <taxon>Pseudonocardiales</taxon>
        <taxon>Pseudonocardiaceae</taxon>
        <taxon>Amycolatopsis</taxon>
    </lineage>
</organism>
<name>A0A542DHP8_AMYCI</name>
<gene>
    <name evidence="2" type="ORF">FB471_2352</name>
</gene>
<keyword evidence="3" id="KW-1185">Reference proteome</keyword>
<comment type="caution">
    <text evidence="2">The sequence shown here is derived from an EMBL/GenBank/DDBJ whole genome shotgun (WGS) entry which is preliminary data.</text>
</comment>
<accession>A0A542DHP8</accession>
<sequence>MSRPRKNRIWHMREFFGGENFFTGVPATAEMISEAEAELGYVLPRAYLDLIRERNGGSPKAACFPTPFPTSWAEDHIKIDAILGLGGEFGIAGGAEAGSRYLIEEWGYPPIGVVICAMPSGGHDAVLLDYSDCGPNGEPAVAYVDEDRVPRRLAGSFAEFLAGLCPCERFETND</sequence>
<proteinExistence type="predicted"/>
<dbReference type="SUPFAM" id="SSF160631">
    <property type="entry name" value="SMI1/KNR4-like"/>
    <property type="match status" value="1"/>
</dbReference>